<dbReference type="Pfam" id="PF02163">
    <property type="entry name" value="Peptidase_M50"/>
    <property type="match status" value="2"/>
</dbReference>
<dbReference type="GO" id="GO:0046872">
    <property type="term" value="F:metal ion binding"/>
    <property type="evidence" value="ECO:0007669"/>
    <property type="project" value="UniProtKB-KW"/>
</dbReference>
<evidence type="ECO:0000256" key="10">
    <source>
        <dbReference type="ARBA" id="ARBA00023049"/>
    </source>
</evidence>
<keyword evidence="8" id="KW-0862">Zinc</keyword>
<dbReference type="GO" id="GO:0008237">
    <property type="term" value="F:metallopeptidase activity"/>
    <property type="evidence" value="ECO:0007669"/>
    <property type="project" value="UniProtKB-KW"/>
</dbReference>
<feature type="transmembrane region" description="Helical" evidence="12">
    <location>
        <begin position="37"/>
        <end position="58"/>
    </location>
</feature>
<evidence type="ECO:0000256" key="4">
    <source>
        <dbReference type="ARBA" id="ARBA00022670"/>
    </source>
</evidence>
<evidence type="ECO:0000313" key="15">
    <source>
        <dbReference type="Proteomes" id="UP000007013"/>
    </source>
</evidence>
<comment type="cofactor">
    <cofactor evidence="1">
        <name>Zn(2+)</name>
        <dbReference type="ChEBI" id="CHEBI:29105"/>
    </cofactor>
</comment>
<feature type="transmembrane region" description="Helical" evidence="12">
    <location>
        <begin position="142"/>
        <end position="159"/>
    </location>
</feature>
<dbReference type="HOGENOM" id="CLU_080388_0_0_0"/>
<keyword evidence="10" id="KW-0482">Metalloprotease</keyword>
<dbReference type="EMBL" id="CP001032">
    <property type="protein sequence ID" value="ACB76576.1"/>
    <property type="molecule type" value="Genomic_DNA"/>
</dbReference>
<comment type="similarity">
    <text evidence="3">Belongs to the peptidase M50B family.</text>
</comment>
<dbReference type="Proteomes" id="UP000007013">
    <property type="component" value="Chromosome"/>
</dbReference>
<accession>B1ZTC2</accession>
<feature type="transmembrane region" description="Helical" evidence="12">
    <location>
        <begin position="99"/>
        <end position="122"/>
    </location>
</feature>
<dbReference type="STRING" id="452637.Oter_3297"/>
<keyword evidence="11 12" id="KW-0472">Membrane</keyword>
<evidence type="ECO:0000313" key="14">
    <source>
        <dbReference type="EMBL" id="ACB76576.1"/>
    </source>
</evidence>
<dbReference type="eggNOG" id="COG1994">
    <property type="taxonomic scope" value="Bacteria"/>
</dbReference>
<protein>
    <submittedName>
        <fullName evidence="14">Peptidase M50</fullName>
    </submittedName>
</protein>
<keyword evidence="4" id="KW-0645">Protease</keyword>
<feature type="domain" description="Peptidase M50" evidence="13">
    <location>
        <begin position="137"/>
        <end position="192"/>
    </location>
</feature>
<evidence type="ECO:0000256" key="11">
    <source>
        <dbReference type="ARBA" id="ARBA00023136"/>
    </source>
</evidence>
<dbReference type="PANTHER" id="PTHR39188:SF3">
    <property type="entry name" value="STAGE IV SPORULATION PROTEIN FB"/>
    <property type="match status" value="1"/>
</dbReference>
<sequence>MFGWSLNLFRIRGIQLALHGSFFLLLAWIGYEGWQEGGWIGVMWFVGSLLAFFACVVLHELGHSFTAMHFGIGVRRILLMPIGGMAEFEAIPREPMREFLITLAGPAVNFAIVGVLALFFGLPAGFPMESEFLATAEGFAHLLLQANFIMGCFNLLPAFPMDGGRILRAILANRMPYLRATRTAATIGKIVCAGGIAYAIWQSQFLLAVLFVFIFFAGDAEYRAVRRREFDDARWREMLARIYGPGADTIDEPPMLSR</sequence>
<evidence type="ECO:0000256" key="12">
    <source>
        <dbReference type="SAM" id="Phobius"/>
    </source>
</evidence>
<evidence type="ECO:0000256" key="6">
    <source>
        <dbReference type="ARBA" id="ARBA00022723"/>
    </source>
</evidence>
<keyword evidence="5 12" id="KW-0812">Transmembrane</keyword>
<evidence type="ECO:0000256" key="7">
    <source>
        <dbReference type="ARBA" id="ARBA00022801"/>
    </source>
</evidence>
<proteinExistence type="inferred from homology"/>
<dbReference type="InterPro" id="IPR008915">
    <property type="entry name" value="Peptidase_M50"/>
</dbReference>
<evidence type="ECO:0000256" key="3">
    <source>
        <dbReference type="ARBA" id="ARBA00007931"/>
    </source>
</evidence>
<dbReference type="RefSeq" id="WP_012376105.1">
    <property type="nucleotide sequence ID" value="NC_010571.1"/>
</dbReference>
<feature type="transmembrane region" description="Helical" evidence="12">
    <location>
        <begin position="12"/>
        <end position="31"/>
    </location>
</feature>
<gene>
    <name evidence="14" type="ordered locus">Oter_3297</name>
</gene>
<evidence type="ECO:0000256" key="8">
    <source>
        <dbReference type="ARBA" id="ARBA00022833"/>
    </source>
</evidence>
<evidence type="ECO:0000259" key="13">
    <source>
        <dbReference type="Pfam" id="PF02163"/>
    </source>
</evidence>
<dbReference type="GO" id="GO:0006508">
    <property type="term" value="P:proteolysis"/>
    <property type="evidence" value="ECO:0007669"/>
    <property type="project" value="UniProtKB-KW"/>
</dbReference>
<comment type="subcellular location">
    <subcellularLocation>
        <location evidence="2">Membrane</location>
        <topology evidence="2">Multi-pass membrane protein</topology>
    </subcellularLocation>
</comment>
<organism evidence="14 15">
    <name type="scientific">Opitutus terrae (strain DSM 11246 / JCM 15787 / PB90-1)</name>
    <dbReference type="NCBI Taxonomy" id="452637"/>
    <lineage>
        <taxon>Bacteria</taxon>
        <taxon>Pseudomonadati</taxon>
        <taxon>Verrucomicrobiota</taxon>
        <taxon>Opitutia</taxon>
        <taxon>Opitutales</taxon>
        <taxon>Opitutaceae</taxon>
        <taxon>Opitutus</taxon>
    </lineage>
</organism>
<keyword evidence="9 12" id="KW-1133">Transmembrane helix</keyword>
<dbReference type="KEGG" id="ote:Oter_3297"/>
<evidence type="ECO:0000256" key="5">
    <source>
        <dbReference type="ARBA" id="ARBA00022692"/>
    </source>
</evidence>
<keyword evidence="15" id="KW-1185">Reference proteome</keyword>
<name>B1ZTC2_OPITP</name>
<dbReference type="PANTHER" id="PTHR39188">
    <property type="entry name" value="MEMBRANE-ASSOCIATED ZINC METALLOPROTEASE M50B"/>
    <property type="match status" value="1"/>
</dbReference>
<keyword evidence="6" id="KW-0479">Metal-binding</keyword>
<evidence type="ECO:0000256" key="2">
    <source>
        <dbReference type="ARBA" id="ARBA00004141"/>
    </source>
</evidence>
<feature type="transmembrane region" description="Helical" evidence="12">
    <location>
        <begin position="180"/>
        <end position="201"/>
    </location>
</feature>
<dbReference type="AlphaFoldDB" id="B1ZTC2"/>
<evidence type="ECO:0000256" key="9">
    <source>
        <dbReference type="ARBA" id="ARBA00022989"/>
    </source>
</evidence>
<dbReference type="GO" id="GO:0016020">
    <property type="term" value="C:membrane"/>
    <property type="evidence" value="ECO:0007669"/>
    <property type="project" value="UniProtKB-SubCell"/>
</dbReference>
<evidence type="ECO:0000256" key="1">
    <source>
        <dbReference type="ARBA" id="ARBA00001947"/>
    </source>
</evidence>
<reference evidence="14 15" key="1">
    <citation type="journal article" date="2011" name="J. Bacteriol.">
        <title>Genome sequence of the verrucomicrobium Opitutus terrae PB90-1, an abundant inhabitant of rice paddy soil ecosystems.</title>
        <authorList>
            <person name="van Passel M.W."/>
            <person name="Kant R."/>
            <person name="Palva A."/>
            <person name="Copeland A."/>
            <person name="Lucas S."/>
            <person name="Lapidus A."/>
            <person name="Glavina del Rio T."/>
            <person name="Pitluck S."/>
            <person name="Goltsman E."/>
            <person name="Clum A."/>
            <person name="Sun H."/>
            <person name="Schmutz J."/>
            <person name="Larimer F.W."/>
            <person name="Land M.L."/>
            <person name="Hauser L."/>
            <person name="Kyrpides N."/>
            <person name="Mikhailova N."/>
            <person name="Richardson P.P."/>
            <person name="Janssen P.H."/>
            <person name="de Vos W.M."/>
            <person name="Smidt H."/>
        </authorList>
    </citation>
    <scope>NUCLEOTIDE SEQUENCE [LARGE SCALE GENOMIC DNA]</scope>
    <source>
        <strain evidence="15">DSM 11246 / JCM 15787 / PB90-1</strain>
    </source>
</reference>
<feature type="domain" description="Peptidase M50" evidence="13">
    <location>
        <begin position="49"/>
        <end position="125"/>
    </location>
</feature>
<keyword evidence="7" id="KW-0378">Hydrolase</keyword>
<feature type="transmembrane region" description="Helical" evidence="12">
    <location>
        <begin position="207"/>
        <end position="225"/>
    </location>
</feature>